<keyword evidence="5" id="KW-1185">Reference proteome</keyword>
<evidence type="ECO:0000259" key="3">
    <source>
        <dbReference type="Pfam" id="PF26366"/>
    </source>
</evidence>
<reference evidence="4 5" key="1">
    <citation type="submission" date="2024-05" db="EMBL/GenBank/DDBJ databases">
        <authorList>
            <person name="Yi C."/>
        </authorList>
    </citation>
    <scope>NUCLEOTIDE SEQUENCE [LARGE SCALE GENOMIC DNA]</scope>
    <source>
        <strain evidence="4 5">XS13</strain>
    </source>
</reference>
<sequence length="603" mass="61889">MRGISGVVALVLGLVALFGAIGLQTVWAPPTTLTASTNSAAVDAPADAPLTVITGGINEVVDAGDEAVEYTLTGEGDYTVMLGQTRDVEAWVGEAAHNTVTGIETEGSDRQDPRVVVEHTEGEATVPDPAGSDLWVDLQEASGTIEQRWSVPSEGDWSLLVAADGTEPAPMDMTVTWTNTVGDSPWIVPLYIIGPLLILVGLALIAWALIRRRRGPGSGGQRPDQHPGQHSGQQGARGAGASGLPGGPGRPGEPGGSGGSHAVRSRVAGAAVAVLTLAGLAGAGPATADSGAPSADAPAGGGQEQYPIVTDSQLERILGKVAGIVEQGDEAQDAGALEYRVSGPALEMRRDNYENRGFSDDVQAAEPVAASPVVSVVAQADPSFPRSLLVVTEGEGNSNPQLLVLRQESARTNYNLISNTPMTPGAQFPSSDLSFTGGEVIASDDSSGLVMTPGQAISGVATYLTDPEADFADRMVENPAIDQIHEYQATLEEDTPDATIDIARKAIPGEATTMRLPDGSALVVSVIDNIVDVTPDEPGATVGFGGDLAAAKAGEDSNETTTGISMTYREVLAVRVPAEGATGDDAKVSLVGMTDELHAVSFE</sequence>
<feature type="region of interest" description="Disordered" evidence="1">
    <location>
        <begin position="285"/>
        <end position="305"/>
    </location>
</feature>
<evidence type="ECO:0000313" key="4">
    <source>
        <dbReference type="EMBL" id="MEO9246611.1"/>
    </source>
</evidence>
<keyword evidence="2" id="KW-0472">Membrane</keyword>
<protein>
    <recommendedName>
        <fullName evidence="3">DUF8094 domain-containing protein</fullName>
    </recommendedName>
</protein>
<evidence type="ECO:0000256" key="1">
    <source>
        <dbReference type="SAM" id="MobiDB-lite"/>
    </source>
</evidence>
<comment type="caution">
    <text evidence="4">The sequence shown here is derived from an EMBL/GenBank/DDBJ whole genome shotgun (WGS) entry which is preliminary data.</text>
</comment>
<gene>
    <name evidence="4" type="ORF">ABDK96_02835</name>
</gene>
<feature type="compositionally biased region" description="Gly residues" evidence="1">
    <location>
        <begin position="235"/>
        <end position="259"/>
    </location>
</feature>
<feature type="transmembrane region" description="Helical" evidence="2">
    <location>
        <begin position="186"/>
        <end position="210"/>
    </location>
</feature>
<dbReference type="RefSeq" id="WP_347918789.1">
    <property type="nucleotide sequence ID" value="NZ_JBDXMX010000001.1"/>
</dbReference>
<evidence type="ECO:0000256" key="2">
    <source>
        <dbReference type="SAM" id="Phobius"/>
    </source>
</evidence>
<keyword evidence="2" id="KW-1133">Transmembrane helix</keyword>
<evidence type="ECO:0000313" key="5">
    <source>
        <dbReference type="Proteomes" id="UP001484097"/>
    </source>
</evidence>
<name>A0ABV0IEN6_9MICC</name>
<dbReference type="Pfam" id="PF26366">
    <property type="entry name" value="DUF8094"/>
    <property type="match status" value="1"/>
</dbReference>
<keyword evidence="2" id="KW-0812">Transmembrane</keyword>
<feature type="domain" description="DUF8094" evidence="3">
    <location>
        <begin position="307"/>
        <end position="596"/>
    </location>
</feature>
<dbReference type="EMBL" id="JBDXMX010000001">
    <property type="protein sequence ID" value="MEO9246611.1"/>
    <property type="molecule type" value="Genomic_DNA"/>
</dbReference>
<organism evidence="4 5">
    <name type="scientific">Citricoccus nitrophenolicus</name>
    <dbReference type="NCBI Taxonomy" id="863575"/>
    <lineage>
        <taxon>Bacteria</taxon>
        <taxon>Bacillati</taxon>
        <taxon>Actinomycetota</taxon>
        <taxon>Actinomycetes</taxon>
        <taxon>Micrococcales</taxon>
        <taxon>Micrococcaceae</taxon>
        <taxon>Citricoccus</taxon>
    </lineage>
</organism>
<feature type="region of interest" description="Disordered" evidence="1">
    <location>
        <begin position="215"/>
        <end position="263"/>
    </location>
</feature>
<feature type="compositionally biased region" description="Low complexity" evidence="1">
    <location>
        <begin position="285"/>
        <end position="298"/>
    </location>
</feature>
<proteinExistence type="predicted"/>
<accession>A0ABV0IEN6</accession>
<dbReference type="Proteomes" id="UP001484097">
    <property type="component" value="Unassembled WGS sequence"/>
</dbReference>
<dbReference type="InterPro" id="IPR058407">
    <property type="entry name" value="DUF8094"/>
</dbReference>